<organism evidence="1">
    <name type="scientific">Rhizophora mucronata</name>
    <name type="common">Asiatic mangrove</name>
    <dbReference type="NCBI Taxonomy" id="61149"/>
    <lineage>
        <taxon>Eukaryota</taxon>
        <taxon>Viridiplantae</taxon>
        <taxon>Streptophyta</taxon>
        <taxon>Embryophyta</taxon>
        <taxon>Tracheophyta</taxon>
        <taxon>Spermatophyta</taxon>
        <taxon>Magnoliopsida</taxon>
        <taxon>eudicotyledons</taxon>
        <taxon>Gunneridae</taxon>
        <taxon>Pentapetalae</taxon>
        <taxon>rosids</taxon>
        <taxon>fabids</taxon>
        <taxon>Malpighiales</taxon>
        <taxon>Rhizophoraceae</taxon>
        <taxon>Rhizophora</taxon>
    </lineage>
</organism>
<dbReference type="AlphaFoldDB" id="A0A2P2N920"/>
<proteinExistence type="predicted"/>
<evidence type="ECO:0000313" key="1">
    <source>
        <dbReference type="EMBL" id="MBX38989.1"/>
    </source>
</evidence>
<reference evidence="1" key="1">
    <citation type="submission" date="2018-02" db="EMBL/GenBank/DDBJ databases">
        <title>Rhizophora mucronata_Transcriptome.</title>
        <authorList>
            <person name="Meera S.P."/>
            <person name="Sreeshan A."/>
            <person name="Augustine A."/>
        </authorList>
    </citation>
    <scope>NUCLEOTIDE SEQUENCE</scope>
    <source>
        <tissue evidence="1">Leaf</tissue>
    </source>
</reference>
<name>A0A2P2N920_RHIMU</name>
<dbReference type="EMBL" id="GGEC01058505">
    <property type="protein sequence ID" value="MBX38989.1"/>
    <property type="molecule type" value="Transcribed_RNA"/>
</dbReference>
<sequence>MVYEDIWPIGPINGYAKASKSLLL</sequence>
<accession>A0A2P2N920</accession>
<protein>
    <submittedName>
        <fullName evidence="1">Uncharacterized protein</fullName>
    </submittedName>
</protein>